<feature type="transmembrane region" description="Helical" evidence="1">
    <location>
        <begin position="247"/>
        <end position="267"/>
    </location>
</feature>
<keyword evidence="1" id="KW-0472">Membrane</keyword>
<keyword evidence="1" id="KW-1133">Transmembrane helix</keyword>
<name>A0A367UGN4_9PROT</name>
<evidence type="ECO:0000256" key="1">
    <source>
        <dbReference type="SAM" id="Phobius"/>
    </source>
</evidence>
<reference evidence="3 4" key="1">
    <citation type="submission" date="2014-07" db="EMBL/GenBank/DDBJ databases">
        <title>Draft genome sequence of Thalassospira xianhensis P-4 (MCCC 1A02616).</title>
        <authorList>
            <person name="Lai Q."/>
            <person name="Shao Z."/>
        </authorList>
    </citation>
    <scope>NUCLEOTIDE SEQUENCE [LARGE SCALE GENOMIC DNA]</scope>
    <source>
        <strain evidence="3 4">MCCC 1A02616</strain>
    </source>
</reference>
<feature type="domain" description="EamA" evidence="2">
    <location>
        <begin position="2"/>
        <end position="140"/>
    </location>
</feature>
<evidence type="ECO:0000259" key="2">
    <source>
        <dbReference type="Pfam" id="PF00892"/>
    </source>
</evidence>
<dbReference type="Pfam" id="PF00892">
    <property type="entry name" value="EamA"/>
    <property type="match status" value="1"/>
</dbReference>
<dbReference type="AlphaFoldDB" id="A0A367UGN4"/>
<evidence type="ECO:0000313" key="3">
    <source>
        <dbReference type="EMBL" id="RCK06212.1"/>
    </source>
</evidence>
<keyword evidence="1" id="KW-0812">Transmembrane</keyword>
<organism evidence="3 4">
    <name type="scientific">Thalassospira xianhensis MCCC 1A02616</name>
    <dbReference type="NCBI Taxonomy" id="1177929"/>
    <lineage>
        <taxon>Bacteria</taxon>
        <taxon>Pseudomonadati</taxon>
        <taxon>Pseudomonadota</taxon>
        <taxon>Alphaproteobacteria</taxon>
        <taxon>Rhodospirillales</taxon>
        <taxon>Thalassospiraceae</taxon>
        <taxon>Thalassospira</taxon>
    </lineage>
</organism>
<feature type="transmembrane region" description="Helical" evidence="1">
    <location>
        <begin position="274"/>
        <end position="294"/>
    </location>
</feature>
<dbReference type="EMBL" id="JPWA01000009">
    <property type="protein sequence ID" value="RCK06212.1"/>
    <property type="molecule type" value="Genomic_DNA"/>
</dbReference>
<feature type="transmembrane region" description="Helical" evidence="1">
    <location>
        <begin position="34"/>
        <end position="53"/>
    </location>
</feature>
<feature type="transmembrane region" description="Helical" evidence="1">
    <location>
        <begin position="124"/>
        <end position="142"/>
    </location>
</feature>
<dbReference type="GO" id="GO:0016020">
    <property type="term" value="C:membrane"/>
    <property type="evidence" value="ECO:0007669"/>
    <property type="project" value="InterPro"/>
</dbReference>
<dbReference type="InterPro" id="IPR037185">
    <property type="entry name" value="EmrE-like"/>
</dbReference>
<sequence>MTGEILATLAAFAYGLAGVFIIQGKAKARGDNGVFLSILLTFGMSLCLWVGWGKVAVSDIMVPDLFPAMAAFAVAGVLANVVGRQSMYRATEMVGAVRAGIMRRMTPIFAMPCAVVLLGQYPDALHIAGALIILIGVAIYLVQPTGQSLAIPKIGLVVGVMSALAYALAYCFRGIGLVSIPDAALGASVGALFAAVILLIWALGAKGAKAGWAYITIDRSRQHWQTALALSAGQLLQFFALKTASVLSVAVLGTLEVLFCAAFVLVITRCETVAIIRLLIASIVTMGGTTLLFLSP</sequence>
<dbReference type="SUPFAM" id="SSF103481">
    <property type="entry name" value="Multidrug resistance efflux transporter EmrE"/>
    <property type="match status" value="1"/>
</dbReference>
<proteinExistence type="predicted"/>
<feature type="transmembrane region" description="Helical" evidence="1">
    <location>
        <begin position="183"/>
        <end position="203"/>
    </location>
</feature>
<gene>
    <name evidence="3" type="ORF">TH5_09795</name>
</gene>
<evidence type="ECO:0000313" key="4">
    <source>
        <dbReference type="Proteomes" id="UP000252419"/>
    </source>
</evidence>
<dbReference type="RefSeq" id="WP_114121667.1">
    <property type="nucleotide sequence ID" value="NZ_JPWA01000009.1"/>
</dbReference>
<feature type="transmembrane region" description="Helical" evidence="1">
    <location>
        <begin position="154"/>
        <end position="177"/>
    </location>
</feature>
<accession>A0A367UGN4</accession>
<feature type="transmembrane region" description="Helical" evidence="1">
    <location>
        <begin position="65"/>
        <end position="83"/>
    </location>
</feature>
<keyword evidence="4" id="KW-1185">Reference proteome</keyword>
<dbReference type="Proteomes" id="UP000252419">
    <property type="component" value="Unassembled WGS sequence"/>
</dbReference>
<dbReference type="InterPro" id="IPR000620">
    <property type="entry name" value="EamA_dom"/>
</dbReference>
<feature type="transmembrane region" description="Helical" evidence="1">
    <location>
        <begin position="6"/>
        <end position="22"/>
    </location>
</feature>
<comment type="caution">
    <text evidence="3">The sequence shown here is derived from an EMBL/GenBank/DDBJ whole genome shotgun (WGS) entry which is preliminary data.</text>
</comment>
<protein>
    <submittedName>
        <fullName evidence="3">Membrane protein</fullName>
    </submittedName>
</protein>